<dbReference type="SMART" id="SM01217">
    <property type="entry name" value="Fn3_like"/>
    <property type="match status" value="1"/>
</dbReference>
<dbReference type="Pfam" id="PF14310">
    <property type="entry name" value="Fn3-like"/>
    <property type="match status" value="1"/>
</dbReference>
<gene>
    <name evidence="5" type="ORF">KL86DYS1_11632</name>
</gene>
<dbReference type="Gene3D" id="2.60.40.10">
    <property type="entry name" value="Immunoglobulins"/>
    <property type="match status" value="1"/>
</dbReference>
<dbReference type="PANTHER" id="PTHR42721:SF3">
    <property type="entry name" value="BETA-D-XYLOSIDASE 5-RELATED"/>
    <property type="match status" value="1"/>
</dbReference>
<organism evidence="5">
    <name type="scientific">uncultured Dysgonomonas sp</name>
    <dbReference type="NCBI Taxonomy" id="206096"/>
    <lineage>
        <taxon>Bacteria</taxon>
        <taxon>Pseudomonadati</taxon>
        <taxon>Bacteroidota</taxon>
        <taxon>Bacteroidia</taxon>
        <taxon>Bacteroidales</taxon>
        <taxon>Dysgonomonadaceae</taxon>
        <taxon>Dysgonomonas</taxon>
        <taxon>environmental samples</taxon>
    </lineage>
</organism>
<protein>
    <recommendedName>
        <fullName evidence="4">Fibronectin type III-like domain-containing protein</fullName>
    </recommendedName>
</protein>
<dbReference type="SUPFAM" id="SSF51445">
    <property type="entry name" value="(Trans)glycosidases"/>
    <property type="match status" value="1"/>
</dbReference>
<keyword evidence="2" id="KW-0732">Signal</keyword>
<dbReference type="Pfam" id="PF01915">
    <property type="entry name" value="Glyco_hydro_3_C"/>
    <property type="match status" value="1"/>
</dbReference>
<dbReference type="RefSeq" id="WP_296939805.1">
    <property type="nucleotide sequence ID" value="NZ_LT599032.1"/>
</dbReference>
<dbReference type="Gene3D" id="3.40.50.1700">
    <property type="entry name" value="Glycoside hydrolase family 3 C-terminal domain"/>
    <property type="match status" value="1"/>
</dbReference>
<keyword evidence="3" id="KW-0378">Hydrolase</keyword>
<evidence type="ECO:0000256" key="2">
    <source>
        <dbReference type="ARBA" id="ARBA00022729"/>
    </source>
</evidence>
<dbReference type="SUPFAM" id="SSF52279">
    <property type="entry name" value="Beta-D-glucan exohydrolase, C-terminal domain"/>
    <property type="match status" value="1"/>
</dbReference>
<name>A0A212JAC9_9BACT</name>
<evidence type="ECO:0000259" key="4">
    <source>
        <dbReference type="SMART" id="SM01217"/>
    </source>
</evidence>
<dbReference type="InterPro" id="IPR036962">
    <property type="entry name" value="Glyco_hydro_3_N_sf"/>
</dbReference>
<dbReference type="GO" id="GO:0046556">
    <property type="term" value="F:alpha-L-arabinofuranosidase activity"/>
    <property type="evidence" value="ECO:0007669"/>
    <property type="project" value="TreeGrafter"/>
</dbReference>
<dbReference type="PRINTS" id="PR00133">
    <property type="entry name" value="GLHYDRLASE3"/>
</dbReference>
<dbReference type="InterPro" id="IPR044993">
    <property type="entry name" value="BXL"/>
</dbReference>
<dbReference type="EMBL" id="FLUM01000001">
    <property type="protein sequence ID" value="SBV96379.1"/>
    <property type="molecule type" value="Genomic_DNA"/>
</dbReference>
<dbReference type="GO" id="GO:0031222">
    <property type="term" value="P:arabinan catabolic process"/>
    <property type="evidence" value="ECO:0007669"/>
    <property type="project" value="TreeGrafter"/>
</dbReference>
<evidence type="ECO:0000256" key="1">
    <source>
        <dbReference type="ARBA" id="ARBA00005336"/>
    </source>
</evidence>
<feature type="domain" description="Fibronectin type III-like" evidence="4">
    <location>
        <begin position="641"/>
        <end position="712"/>
    </location>
</feature>
<evidence type="ECO:0000256" key="3">
    <source>
        <dbReference type="ARBA" id="ARBA00022801"/>
    </source>
</evidence>
<proteinExistence type="inferred from homology"/>
<dbReference type="InterPro" id="IPR017853">
    <property type="entry name" value="GH"/>
</dbReference>
<dbReference type="PANTHER" id="PTHR42721">
    <property type="entry name" value="SUGAR HYDROLASE-RELATED"/>
    <property type="match status" value="1"/>
</dbReference>
<dbReference type="InterPro" id="IPR013783">
    <property type="entry name" value="Ig-like_fold"/>
</dbReference>
<dbReference type="GO" id="GO:0009044">
    <property type="term" value="F:xylan 1,4-beta-xylosidase activity"/>
    <property type="evidence" value="ECO:0007669"/>
    <property type="project" value="InterPro"/>
</dbReference>
<dbReference type="InterPro" id="IPR036881">
    <property type="entry name" value="Glyco_hydro_3_C_sf"/>
</dbReference>
<evidence type="ECO:0000313" key="5">
    <source>
        <dbReference type="EMBL" id="SBV96379.1"/>
    </source>
</evidence>
<dbReference type="AlphaFoldDB" id="A0A212JAC9"/>
<dbReference type="InterPro" id="IPR001764">
    <property type="entry name" value="Glyco_hydro_3_N"/>
</dbReference>
<dbReference type="Gene3D" id="3.20.20.300">
    <property type="entry name" value="Glycoside hydrolase, family 3, N-terminal domain"/>
    <property type="match status" value="1"/>
</dbReference>
<comment type="similarity">
    <text evidence="1">Belongs to the glycosyl hydrolase 3 family.</text>
</comment>
<dbReference type="InterPro" id="IPR002772">
    <property type="entry name" value="Glyco_hydro_3_C"/>
</dbReference>
<dbReference type="Pfam" id="PF00933">
    <property type="entry name" value="Glyco_hydro_3"/>
    <property type="match status" value="1"/>
</dbReference>
<dbReference type="InterPro" id="IPR026891">
    <property type="entry name" value="Fn3-like"/>
</dbReference>
<accession>A0A212JAC9</accession>
<dbReference type="GO" id="GO:0045493">
    <property type="term" value="P:xylan catabolic process"/>
    <property type="evidence" value="ECO:0007669"/>
    <property type="project" value="InterPro"/>
</dbReference>
<reference evidence="5" key="1">
    <citation type="submission" date="2016-04" db="EMBL/GenBank/DDBJ databases">
        <authorList>
            <person name="Evans L.H."/>
            <person name="Alamgir A."/>
            <person name="Owens N."/>
            <person name="Weber N.D."/>
            <person name="Virtaneva K."/>
            <person name="Barbian K."/>
            <person name="Babar A."/>
            <person name="Rosenke K."/>
        </authorList>
    </citation>
    <scope>NUCLEOTIDE SEQUENCE</scope>
    <source>
        <strain evidence="5">86-1</strain>
    </source>
</reference>
<sequence>MKTKALLLLILFAFSGNLIFGQLYPFRDTKLSTDKRVSDLVSRLTLEEKVLQMLNNTPPIERLNIPAYNWWNECLHGIGRTEYKVTVFPQAIGMAAAWDTRLLKDVANAISDEGRAIYNDASAKGNYSIYHGLTYWTPNVNIFRDPRWGRGQETYGEDPYLTGALGKSFVAGLQGDDSKYLKAAACAKHYAVHSGPENTRHTFNTFVTTFDLWDTYLPAFRDLVVDAKVAGVMCAYNAYSGEPCCENNLLMQEILRDKWGFTGYVTSDCGAIDDFYRHHKTHPEAKYAAADAVYSGTDIDCGNEAYKALVDAVKTGLITEEQIDISLKRLFEIRFRLGMFDPAEDVKFSKIPLSVLESQPHKDLALKITRESIVLLKNENSFLPLSKKLKKVAVIGPNADNEVSVLGNYNGFPTQITTPYKAIKNKLKNAEVTYEKGIDFVKPSENSKEEISALAKRLKGMDVVIFAGGISPELEGEEMPVKIEGFTGGDRTSIKLPKIQTELMQALKAEGIPTVFVMMTGSAIAAEWESQNVPAILNAWYGGQDAGTAIADVLFGDYNPSGKLPVTFYAKDSDLPAFNSYEMKNRTYRYFDGQVLYPFGYGLSYTKFEYSPIQTPASIKAGENMEVSVTVKNTGKTDGEEVVQLYISHDNNGTNRQLPLYALKSFERISLKAGESKIVTFKLSPKEMALADEDGILKMTKGKNKLYIGGTSPTKTSAEKLPLVETQFEITGNDYIID</sequence>